<gene>
    <name evidence="1" type="ORF">E2N92_12440</name>
</gene>
<name>A0A8G1A338_9EURY</name>
<reference evidence="1" key="1">
    <citation type="journal article" date="2005" name="Int. J. Syst. Evol. Microbiol.">
        <title>Methanofollis formosanus sp. nov., isolated from a fish pond.</title>
        <authorList>
            <person name="Wu S.Y."/>
            <person name="Chen S.C."/>
            <person name="Lai M.C."/>
        </authorList>
    </citation>
    <scope>NUCLEOTIDE SEQUENCE</scope>
    <source>
        <strain evidence="1">ML15</strain>
    </source>
</reference>
<dbReference type="EMBL" id="CP037968">
    <property type="protein sequence ID" value="QYZ80180.1"/>
    <property type="molecule type" value="Genomic_DNA"/>
</dbReference>
<dbReference type="Proteomes" id="UP000826709">
    <property type="component" value="Chromosome"/>
</dbReference>
<organism evidence="1 2">
    <name type="scientific">Methanofollis formosanus</name>
    <dbReference type="NCBI Taxonomy" id="299308"/>
    <lineage>
        <taxon>Archaea</taxon>
        <taxon>Methanobacteriati</taxon>
        <taxon>Methanobacteriota</taxon>
        <taxon>Stenosarchaea group</taxon>
        <taxon>Methanomicrobia</taxon>
        <taxon>Methanomicrobiales</taxon>
        <taxon>Methanomicrobiaceae</taxon>
        <taxon>Methanofollis</taxon>
    </lineage>
</organism>
<sequence>MARYRTSRGLSKRIRIFIFSDGKTEINYFDLKKKDLPRNRNLSVELIPTNIKSAVKSVNYIKRYFSRNDYGLNQNDRVFCVFDMDTADNEDLRRAITKMPGYMHLIISNPDFEFWFLLHYEYYQERLANREPIEKLRKHERAYEKPNVIEIYSSLKEKEAFAIQNAQRLSFYHTRIGHDLYSTAANPFTNVDEAISFINNHCQT</sequence>
<evidence type="ECO:0000313" key="1">
    <source>
        <dbReference type="EMBL" id="QYZ80180.1"/>
    </source>
</evidence>
<dbReference type="KEGG" id="mfk:E2N92_12440"/>
<dbReference type="RefSeq" id="WP_220681491.1">
    <property type="nucleotide sequence ID" value="NZ_CP037968.1"/>
</dbReference>
<dbReference type="InterPro" id="IPR025591">
    <property type="entry name" value="RloB"/>
</dbReference>
<proteinExistence type="predicted"/>
<dbReference type="OrthoDB" id="148000at2157"/>
<protein>
    <submittedName>
        <fullName evidence="1">RloB domain-containing protein</fullName>
    </submittedName>
</protein>
<dbReference type="AlphaFoldDB" id="A0A8G1A338"/>
<accession>A0A8G1A338</accession>
<reference evidence="1" key="2">
    <citation type="submission" date="2019-03" db="EMBL/GenBank/DDBJ databases">
        <authorList>
            <person name="Chen S.-C."/>
            <person name="Wu S.-Y."/>
            <person name="Lai M.-C."/>
        </authorList>
    </citation>
    <scope>NUCLEOTIDE SEQUENCE</scope>
    <source>
        <strain evidence="1">ML15</strain>
    </source>
</reference>
<keyword evidence="2" id="KW-1185">Reference proteome</keyword>
<evidence type="ECO:0000313" key="2">
    <source>
        <dbReference type="Proteomes" id="UP000826709"/>
    </source>
</evidence>
<dbReference type="Pfam" id="PF13707">
    <property type="entry name" value="RloB"/>
    <property type="match status" value="1"/>
</dbReference>